<gene>
    <name evidence="11" type="ORF">Syun_003564</name>
</gene>
<keyword evidence="5" id="KW-0547">Nucleotide-binding</keyword>
<evidence type="ECO:0000256" key="1">
    <source>
        <dbReference type="ARBA" id="ARBA00004791"/>
    </source>
</evidence>
<comment type="caution">
    <text evidence="11">The sequence shown here is derived from an EMBL/GenBank/DDBJ whole genome shotgun (WGS) entry which is preliminary data.</text>
</comment>
<dbReference type="InterPro" id="IPR001048">
    <property type="entry name" value="Asp/Glu/Uridylate_kinase"/>
</dbReference>
<dbReference type="Proteomes" id="UP001420932">
    <property type="component" value="Unassembled WGS sequence"/>
</dbReference>
<evidence type="ECO:0000256" key="8">
    <source>
        <dbReference type="ARBA" id="ARBA00022975"/>
    </source>
</evidence>
<proteinExistence type="inferred from homology"/>
<dbReference type="SUPFAM" id="SSF53633">
    <property type="entry name" value="Carbamate kinase-like"/>
    <property type="match status" value="1"/>
</dbReference>
<dbReference type="Pfam" id="PF00696">
    <property type="entry name" value="AA_kinase"/>
    <property type="match status" value="1"/>
</dbReference>
<dbReference type="InterPro" id="IPR036393">
    <property type="entry name" value="AceGlu_kinase-like_sf"/>
</dbReference>
<organism evidence="11 12">
    <name type="scientific">Stephania yunnanensis</name>
    <dbReference type="NCBI Taxonomy" id="152371"/>
    <lineage>
        <taxon>Eukaryota</taxon>
        <taxon>Viridiplantae</taxon>
        <taxon>Streptophyta</taxon>
        <taxon>Embryophyta</taxon>
        <taxon>Tracheophyta</taxon>
        <taxon>Spermatophyta</taxon>
        <taxon>Magnoliopsida</taxon>
        <taxon>Ranunculales</taxon>
        <taxon>Menispermaceae</taxon>
        <taxon>Menispermoideae</taxon>
        <taxon>Cissampelideae</taxon>
        <taxon>Stephania</taxon>
    </lineage>
</organism>
<reference evidence="11 12" key="1">
    <citation type="submission" date="2024-01" db="EMBL/GenBank/DDBJ databases">
        <title>Genome assemblies of Stephania.</title>
        <authorList>
            <person name="Yang L."/>
        </authorList>
    </citation>
    <scope>NUCLEOTIDE SEQUENCE [LARGE SCALE GENOMIC DNA]</scope>
    <source>
        <strain evidence="11">YNDBR</strain>
        <tissue evidence="11">Leaf</tissue>
    </source>
</reference>
<evidence type="ECO:0000313" key="12">
    <source>
        <dbReference type="Proteomes" id="UP001420932"/>
    </source>
</evidence>
<evidence type="ECO:0000256" key="4">
    <source>
        <dbReference type="ARBA" id="ARBA00022679"/>
    </source>
</evidence>
<dbReference type="FunFam" id="3.40.1160.10:FF:000001">
    <property type="entry name" value="Uridylate kinase"/>
    <property type="match status" value="1"/>
</dbReference>
<keyword evidence="7" id="KW-0067">ATP-binding</keyword>
<dbReference type="GO" id="GO:0006225">
    <property type="term" value="P:UDP biosynthetic process"/>
    <property type="evidence" value="ECO:0007669"/>
    <property type="project" value="TreeGrafter"/>
</dbReference>
<keyword evidence="4" id="KW-0808">Transferase</keyword>
<evidence type="ECO:0000256" key="5">
    <source>
        <dbReference type="ARBA" id="ARBA00022741"/>
    </source>
</evidence>
<dbReference type="PANTHER" id="PTHR42833">
    <property type="entry name" value="URIDYLATE KINASE"/>
    <property type="match status" value="1"/>
</dbReference>
<name>A0AAP0L306_9MAGN</name>
<sequence>MAVSCALFPSTLSFNNPSSPFVARPQNRLILGFKSRIHYGLTLNCSSEMGPLSDPLSFRERHISGTSPFGFTMDEANICKPSYKWRRVLLKVSGEALAGDQTQNIDPKITMSIAREVASVTRLGIEVAIVVGGGNIFRGSSWAGCSGLDRSSADYIGRKGSARFIRNKSYMIMSDSVAFCISEQGCFGENRLKMKISLALGSAQISQYPSGSVGNCFLSAHSGEKFSVKLILFPIKLQLRPGMLATVMNAIFLQATMESIGIPTRVQTAFRMSEVAEPYIRRRAMRHLEKGRVVIFAAGTGNPFFTTDTAAALRCAEINAEVVLKATNVDGVYDDDPSRNPNANFHDSLSYHDVTSKDLSVMDMTAITLCQENNIPVVVFNLGKPGNIAKAIKGERVGTLIGGTQSSMAPKS</sequence>
<dbReference type="GO" id="GO:0005737">
    <property type="term" value="C:cytoplasm"/>
    <property type="evidence" value="ECO:0007669"/>
    <property type="project" value="InterPro"/>
</dbReference>
<evidence type="ECO:0000259" key="10">
    <source>
        <dbReference type="Pfam" id="PF00696"/>
    </source>
</evidence>
<comment type="pathway">
    <text evidence="1">Pyrimidine metabolism; CTP biosynthesis via de novo pathway; UDP from UMP (UMPK route): step 1/1.</text>
</comment>
<evidence type="ECO:0000313" key="11">
    <source>
        <dbReference type="EMBL" id="KAK9162662.1"/>
    </source>
</evidence>
<evidence type="ECO:0000256" key="3">
    <source>
        <dbReference type="ARBA" id="ARBA00012899"/>
    </source>
</evidence>
<evidence type="ECO:0000256" key="6">
    <source>
        <dbReference type="ARBA" id="ARBA00022777"/>
    </source>
</evidence>
<dbReference type="GO" id="GO:0005524">
    <property type="term" value="F:ATP binding"/>
    <property type="evidence" value="ECO:0007669"/>
    <property type="project" value="UniProtKB-KW"/>
</dbReference>
<evidence type="ECO:0000256" key="9">
    <source>
        <dbReference type="ARBA" id="ARBA00032092"/>
    </source>
</evidence>
<feature type="domain" description="Aspartate/glutamate/uridylate kinase" evidence="10">
    <location>
        <begin position="87"/>
        <end position="381"/>
    </location>
</feature>
<dbReference type="InterPro" id="IPR015963">
    <property type="entry name" value="Uridylate_kinase_bac"/>
</dbReference>
<dbReference type="Gene3D" id="3.40.1160.10">
    <property type="entry name" value="Acetylglutamate kinase-like"/>
    <property type="match status" value="2"/>
</dbReference>
<keyword evidence="6" id="KW-0418">Kinase</keyword>
<evidence type="ECO:0000256" key="2">
    <source>
        <dbReference type="ARBA" id="ARBA00007614"/>
    </source>
</evidence>
<protein>
    <recommendedName>
        <fullName evidence="3">UMP kinase</fullName>
        <ecNumber evidence="3">2.7.4.22</ecNumber>
    </recommendedName>
    <alternativeName>
        <fullName evidence="9">Uridine monophosphate kinase</fullName>
    </alternativeName>
</protein>
<keyword evidence="12" id="KW-1185">Reference proteome</keyword>
<dbReference type="GO" id="GO:0033862">
    <property type="term" value="F:UMP kinase activity"/>
    <property type="evidence" value="ECO:0007669"/>
    <property type="project" value="UniProtKB-EC"/>
</dbReference>
<evidence type="ECO:0000256" key="7">
    <source>
        <dbReference type="ARBA" id="ARBA00022840"/>
    </source>
</evidence>
<dbReference type="HAMAP" id="MF_01220_B">
    <property type="entry name" value="PyrH_B"/>
    <property type="match status" value="1"/>
</dbReference>
<dbReference type="PANTHER" id="PTHR42833:SF4">
    <property type="entry name" value="URIDYLATE KINASE PUMPKIN, CHLOROPLASTIC"/>
    <property type="match status" value="1"/>
</dbReference>
<dbReference type="AlphaFoldDB" id="A0AAP0L306"/>
<comment type="similarity">
    <text evidence="2">Belongs to the UMP kinase family.</text>
</comment>
<accession>A0AAP0L306</accession>
<dbReference type="CDD" id="cd04254">
    <property type="entry name" value="AAK_UMPK-PyrH-Ec"/>
    <property type="match status" value="1"/>
</dbReference>
<keyword evidence="8" id="KW-0665">Pyrimidine biosynthesis</keyword>
<dbReference type="EMBL" id="JBBNAF010000002">
    <property type="protein sequence ID" value="KAK9162662.1"/>
    <property type="molecule type" value="Genomic_DNA"/>
</dbReference>
<dbReference type="EC" id="2.7.4.22" evidence="3"/>